<name>I7GLN7_MACFA</name>
<proteinExistence type="evidence at transcript level"/>
<reference evidence="1" key="1">
    <citation type="journal article" date="2007" name="PLoS Biol.">
        <title>Rate of evolution in brain-expressed genes in humans and other primates.</title>
        <authorList>
            <person name="Wang H.-Y."/>
            <person name="Chien H.-C."/>
            <person name="Osada N."/>
            <person name="Hashimoto K."/>
            <person name="Sugano S."/>
            <person name="Gojobori T."/>
            <person name="Chou C.-K."/>
            <person name="Tsai S.-F."/>
            <person name="Wu C.-I."/>
            <person name="Shen C.-K.J."/>
        </authorList>
    </citation>
    <scope>NUCLEOTIDE SEQUENCE</scope>
</reference>
<evidence type="ECO:0000313" key="1">
    <source>
        <dbReference type="EMBL" id="BAE88503.1"/>
    </source>
</evidence>
<organism evidence="1">
    <name type="scientific">Macaca fascicularis</name>
    <name type="common">Crab-eating macaque</name>
    <name type="synonym">Cynomolgus monkey</name>
    <dbReference type="NCBI Taxonomy" id="9541"/>
    <lineage>
        <taxon>Eukaryota</taxon>
        <taxon>Metazoa</taxon>
        <taxon>Chordata</taxon>
        <taxon>Craniata</taxon>
        <taxon>Vertebrata</taxon>
        <taxon>Euteleostomi</taxon>
        <taxon>Mammalia</taxon>
        <taxon>Eutheria</taxon>
        <taxon>Euarchontoglires</taxon>
        <taxon>Primates</taxon>
        <taxon>Haplorrhini</taxon>
        <taxon>Catarrhini</taxon>
        <taxon>Cercopithecidae</taxon>
        <taxon>Cercopithecinae</taxon>
        <taxon>Macaca</taxon>
    </lineage>
</organism>
<accession>I7GLN7</accession>
<dbReference type="AlphaFoldDB" id="I7GLN7"/>
<sequence length="55" mass="6029">MNPFLEHQSCLPQPWAAGCLLVECWVHPGPRHVVAAFPAGLVAGTIPRKQFSFES</sequence>
<protein>
    <submittedName>
        <fullName evidence="1">Macaca fascicularis brain cDNA, clone: QccE-17211</fullName>
    </submittedName>
</protein>
<dbReference type="EMBL" id="AB171440">
    <property type="protein sequence ID" value="BAE88503.1"/>
    <property type="molecule type" value="mRNA"/>
</dbReference>